<evidence type="ECO:0000256" key="4">
    <source>
        <dbReference type="ARBA" id="ARBA00022856"/>
    </source>
</evidence>
<dbReference type="SMART" id="SM00382">
    <property type="entry name" value="AAA"/>
    <property type="match status" value="1"/>
</dbReference>
<dbReference type="EMBL" id="JAQMJV010000001">
    <property type="protein sequence ID" value="MDB8619170.1"/>
    <property type="molecule type" value="Genomic_DNA"/>
</dbReference>
<evidence type="ECO:0000313" key="8">
    <source>
        <dbReference type="EMBL" id="WNB82803.1"/>
    </source>
</evidence>
<dbReference type="GO" id="GO:0015031">
    <property type="term" value="P:protein transport"/>
    <property type="evidence" value="ECO:0007669"/>
    <property type="project" value="UniProtKB-KW"/>
</dbReference>
<feature type="domain" description="ABC transporter" evidence="6">
    <location>
        <begin position="5"/>
        <end position="246"/>
    </location>
</feature>
<keyword evidence="4" id="KW-0571">Peptide transport</keyword>
<dbReference type="Pfam" id="PF00005">
    <property type="entry name" value="ABC_tran"/>
    <property type="match status" value="1"/>
</dbReference>
<gene>
    <name evidence="7" type="ORF">PNV36_01970</name>
    <name evidence="8" type="ORF">RDV49_07755</name>
</gene>
<dbReference type="GO" id="GO:0005524">
    <property type="term" value="F:ATP binding"/>
    <property type="evidence" value="ECO:0007669"/>
    <property type="project" value="UniProtKB-KW"/>
</dbReference>
<accession>A0AAJ1M2E6</accession>
<keyword evidence="5" id="KW-0653">Protein transport</keyword>
<dbReference type="AlphaFoldDB" id="A0AAJ1M2E6"/>
<name>A0AAJ1M2E6_STRPA</name>
<evidence type="ECO:0000259" key="6">
    <source>
        <dbReference type="PROSITE" id="PS50893"/>
    </source>
</evidence>
<dbReference type="Proteomes" id="UP001212685">
    <property type="component" value="Unassembled WGS sequence"/>
</dbReference>
<dbReference type="InterPro" id="IPR003593">
    <property type="entry name" value="AAA+_ATPase"/>
</dbReference>
<dbReference type="PANTHER" id="PTHR43776">
    <property type="entry name" value="TRANSPORT ATP-BINDING PROTEIN"/>
    <property type="match status" value="1"/>
</dbReference>
<dbReference type="CDD" id="cd03257">
    <property type="entry name" value="ABC_NikE_OppD_transporters"/>
    <property type="match status" value="1"/>
</dbReference>
<evidence type="ECO:0000313" key="7">
    <source>
        <dbReference type="EMBL" id="MDB8619170.1"/>
    </source>
</evidence>
<protein>
    <submittedName>
        <fullName evidence="7">Dipeptide/oligopeptide/nickel ABC transporter ATP-binding protein</fullName>
    </submittedName>
</protein>
<dbReference type="GO" id="GO:0016887">
    <property type="term" value="F:ATP hydrolysis activity"/>
    <property type="evidence" value="ECO:0007669"/>
    <property type="project" value="InterPro"/>
</dbReference>
<keyword evidence="1" id="KW-0813">Transport</keyword>
<keyword evidence="3 7" id="KW-0067">ATP-binding</keyword>
<evidence type="ECO:0000256" key="5">
    <source>
        <dbReference type="ARBA" id="ARBA00022927"/>
    </source>
</evidence>
<dbReference type="EMBL" id="CP133988">
    <property type="protein sequence ID" value="WNB82803.1"/>
    <property type="molecule type" value="Genomic_DNA"/>
</dbReference>
<dbReference type="InterPro" id="IPR017871">
    <property type="entry name" value="ABC_transporter-like_CS"/>
</dbReference>
<reference evidence="7" key="1">
    <citation type="submission" date="2023-01" db="EMBL/GenBank/DDBJ databases">
        <title>Human gut microbiome strain richness.</title>
        <authorList>
            <person name="Chen-Liaw A."/>
        </authorList>
    </citation>
    <scope>NUCLEOTIDE SEQUENCE</scope>
    <source>
        <strain evidence="7">1001262st2_G8_1001262B_160229</strain>
    </source>
</reference>
<dbReference type="GO" id="GO:0055085">
    <property type="term" value="P:transmembrane transport"/>
    <property type="evidence" value="ECO:0007669"/>
    <property type="project" value="UniProtKB-ARBA"/>
</dbReference>
<proteinExistence type="predicted"/>
<evidence type="ECO:0000313" key="9">
    <source>
        <dbReference type="Proteomes" id="UP001212685"/>
    </source>
</evidence>
<dbReference type="InterPro" id="IPR027417">
    <property type="entry name" value="P-loop_NTPase"/>
</dbReference>
<dbReference type="PROSITE" id="PS00211">
    <property type="entry name" value="ABC_TRANSPORTER_1"/>
    <property type="match status" value="1"/>
</dbReference>
<organism evidence="7 9">
    <name type="scientific">Streptococcus parasanguinis</name>
    <dbReference type="NCBI Taxonomy" id="1318"/>
    <lineage>
        <taxon>Bacteria</taxon>
        <taxon>Bacillati</taxon>
        <taxon>Bacillota</taxon>
        <taxon>Bacilli</taxon>
        <taxon>Lactobacillales</taxon>
        <taxon>Streptococcaceae</taxon>
        <taxon>Streptococcus</taxon>
    </lineage>
</organism>
<dbReference type="Gene3D" id="3.40.50.300">
    <property type="entry name" value="P-loop containing nucleotide triphosphate hydrolases"/>
    <property type="match status" value="1"/>
</dbReference>
<evidence type="ECO:0000256" key="1">
    <source>
        <dbReference type="ARBA" id="ARBA00022448"/>
    </source>
</evidence>
<dbReference type="Proteomes" id="UP001248323">
    <property type="component" value="Chromosome"/>
</dbReference>
<evidence type="ECO:0000256" key="3">
    <source>
        <dbReference type="ARBA" id="ARBA00022840"/>
    </source>
</evidence>
<evidence type="ECO:0000256" key="2">
    <source>
        <dbReference type="ARBA" id="ARBA00022741"/>
    </source>
</evidence>
<dbReference type="InterPro" id="IPR003439">
    <property type="entry name" value="ABC_transporter-like_ATP-bd"/>
</dbReference>
<reference evidence="8" key="2">
    <citation type="submission" date="2023-09" db="EMBL/GenBank/DDBJ databases">
        <title>Streptococcus_parasanguinius_hifiasm_complete_genome_Zymo_Research_ D6332.</title>
        <authorList>
            <person name="Damerum A."/>
        </authorList>
    </citation>
    <scope>NUCLEOTIDE SEQUENCE</scope>
    <source>
        <strain evidence="8">B-1756</strain>
    </source>
</reference>
<dbReference type="PROSITE" id="PS50893">
    <property type="entry name" value="ABC_TRANSPORTER_2"/>
    <property type="match status" value="1"/>
</dbReference>
<keyword evidence="2" id="KW-0547">Nucleotide-binding</keyword>
<sequence length="256" mass="29067">MTYLLECKDLTHHYQDPLHHQAGVFDVSFTLNKGHRLGLVGESGSGKSTIAKILSRLLDVQEGRIQFLGQSLTSFTDLEFYKKVQYISQQPQEAFHPKRTLQASLEEVCQNFKICKTKKEMEEKIHQLLERVGLDPVLAQQFPHQLSGGECQRMAIARALLVQPDLLICDEITSALDVTVQEGVMELLEEIQNSSQTSFLFISHDIALVSQFCDEIMVLKDGKIQENGVMSDVLRNPQSDYTKLLMKPYQEEGREP</sequence>
<dbReference type="GO" id="GO:0015833">
    <property type="term" value="P:peptide transport"/>
    <property type="evidence" value="ECO:0007669"/>
    <property type="project" value="UniProtKB-KW"/>
</dbReference>
<dbReference type="RefSeq" id="WP_003006989.1">
    <property type="nucleotide sequence ID" value="NZ_CP133988.1"/>
</dbReference>
<dbReference type="SUPFAM" id="SSF52540">
    <property type="entry name" value="P-loop containing nucleoside triphosphate hydrolases"/>
    <property type="match status" value="1"/>
</dbReference>
<dbReference type="InterPro" id="IPR050319">
    <property type="entry name" value="ABC_transp_ATP-bind"/>
</dbReference>
<dbReference type="PANTHER" id="PTHR43776:SF8">
    <property type="entry name" value="ABC TRANSPORTER, ATP-BINDING PROTEIN"/>
    <property type="match status" value="1"/>
</dbReference>